<evidence type="ECO:0000313" key="2">
    <source>
        <dbReference type="EMBL" id="KAK6645004.1"/>
    </source>
</evidence>
<name>A0AAN8SF36_POLSC</name>
<proteinExistence type="predicted"/>
<protein>
    <submittedName>
        <fullName evidence="2">Uncharacterized protein</fullName>
    </submittedName>
</protein>
<organism evidence="2 3">
    <name type="scientific">Polyplax serrata</name>
    <name type="common">Common mouse louse</name>
    <dbReference type="NCBI Taxonomy" id="468196"/>
    <lineage>
        <taxon>Eukaryota</taxon>
        <taxon>Metazoa</taxon>
        <taxon>Ecdysozoa</taxon>
        <taxon>Arthropoda</taxon>
        <taxon>Hexapoda</taxon>
        <taxon>Insecta</taxon>
        <taxon>Pterygota</taxon>
        <taxon>Neoptera</taxon>
        <taxon>Paraneoptera</taxon>
        <taxon>Psocodea</taxon>
        <taxon>Troctomorpha</taxon>
        <taxon>Phthiraptera</taxon>
        <taxon>Anoplura</taxon>
        <taxon>Polyplacidae</taxon>
        <taxon>Polyplax</taxon>
    </lineage>
</organism>
<evidence type="ECO:0000313" key="3">
    <source>
        <dbReference type="Proteomes" id="UP001372834"/>
    </source>
</evidence>
<feature type="region of interest" description="Disordered" evidence="1">
    <location>
        <begin position="1"/>
        <end position="40"/>
    </location>
</feature>
<comment type="caution">
    <text evidence="2">The sequence shown here is derived from an EMBL/GenBank/DDBJ whole genome shotgun (WGS) entry which is preliminary data.</text>
</comment>
<feature type="compositionally biased region" description="Basic and acidic residues" evidence="1">
    <location>
        <begin position="24"/>
        <end position="40"/>
    </location>
</feature>
<dbReference type="Proteomes" id="UP001372834">
    <property type="component" value="Unassembled WGS sequence"/>
</dbReference>
<dbReference type="AlphaFoldDB" id="A0AAN8SF36"/>
<dbReference type="EMBL" id="JAWJWE010000001">
    <property type="protein sequence ID" value="KAK6645004.1"/>
    <property type="molecule type" value="Genomic_DNA"/>
</dbReference>
<evidence type="ECO:0000256" key="1">
    <source>
        <dbReference type="SAM" id="MobiDB-lite"/>
    </source>
</evidence>
<sequence length="98" mass="11408">MLNEPQNLEGETRQFNSSGGSKLEGIKGQRTHEEKNDGSRNLHRLLCQTIFSLSKIIKPRKTTTKRTLRDPTVVLATESQEEKTKCRLFVLDIWIRYY</sequence>
<gene>
    <name evidence="2" type="ORF">RUM43_001280</name>
</gene>
<accession>A0AAN8SF36</accession>
<reference evidence="2 3" key="1">
    <citation type="submission" date="2023-10" db="EMBL/GenBank/DDBJ databases">
        <title>Genomes of two closely related lineages of the louse Polyplax serrata with different host specificities.</title>
        <authorList>
            <person name="Martinu J."/>
            <person name="Tarabai H."/>
            <person name="Stefka J."/>
            <person name="Hypsa V."/>
        </authorList>
    </citation>
    <scope>NUCLEOTIDE SEQUENCE [LARGE SCALE GENOMIC DNA]</scope>
    <source>
        <strain evidence="2">HR10_N</strain>
    </source>
</reference>